<evidence type="ECO:0000313" key="3">
    <source>
        <dbReference type="Proteomes" id="UP000521525"/>
    </source>
</evidence>
<comment type="caution">
    <text evidence="2">The sequence shown here is derived from an EMBL/GenBank/DDBJ whole genome shotgun (WGS) entry which is preliminary data.</text>
</comment>
<name>A0A7K7JS73_AGEPH</name>
<feature type="non-terminal residue" evidence="2">
    <location>
        <position position="217"/>
    </location>
</feature>
<reference evidence="2 3" key="1">
    <citation type="submission" date="2019-09" db="EMBL/GenBank/DDBJ databases">
        <title>Bird 10,000 Genomes (B10K) Project - Family phase.</title>
        <authorList>
            <person name="Zhang G."/>
        </authorList>
    </citation>
    <scope>NUCLEOTIDE SEQUENCE [LARGE SCALE GENOMIC DNA]</scope>
    <source>
        <strain evidence="2">OUT-0050</strain>
        <tissue evidence="2">Muscle</tissue>
    </source>
</reference>
<sequence length="217" mass="25374">MNLEEHHKKYTETALAQKYYQIKEEVEEIQKGVWKRLEKYKWKEDVCLDILEAVPFTSINDWAERIASLRKKTQETLQLAEAAAQETIKLEKEAEELQVKIDCLEKSFKETKEDKNNSKKIEGKNQKILEKPELFKERVFEEREHPCLPKGKHQLYKTLHVPCIPRKFVQSVQSFRFSKQRPETGKEEKEKSVELSVATSSSSSLAENLSQVCCTPT</sequence>
<dbReference type="Pfam" id="PF15676">
    <property type="entry name" value="S6OS1"/>
    <property type="match status" value="1"/>
</dbReference>
<evidence type="ECO:0000313" key="2">
    <source>
        <dbReference type="EMBL" id="NWZ09136.1"/>
    </source>
</evidence>
<dbReference type="EMBL" id="VZSP01000930">
    <property type="protein sequence ID" value="NWZ09136.1"/>
    <property type="molecule type" value="Genomic_DNA"/>
</dbReference>
<protein>
    <submittedName>
        <fullName evidence="2">S6OS1 protein</fullName>
    </submittedName>
</protein>
<dbReference type="GO" id="GO:0007129">
    <property type="term" value="P:homologous chromosome pairing at meiosis"/>
    <property type="evidence" value="ECO:0007669"/>
    <property type="project" value="TreeGrafter"/>
</dbReference>
<dbReference type="GO" id="GO:0048477">
    <property type="term" value="P:oogenesis"/>
    <property type="evidence" value="ECO:0007669"/>
    <property type="project" value="TreeGrafter"/>
</dbReference>
<feature type="coiled-coil region" evidence="1">
    <location>
        <begin position="80"/>
        <end position="114"/>
    </location>
</feature>
<dbReference type="GO" id="GO:0010705">
    <property type="term" value="P:meiotic DNA double-strand break processing involved in reciprocal meiotic recombination"/>
    <property type="evidence" value="ECO:0007669"/>
    <property type="project" value="TreeGrafter"/>
</dbReference>
<dbReference type="PANTHER" id="PTHR35449">
    <property type="entry name" value="PROTEIN SIX6OS1"/>
    <property type="match status" value="1"/>
</dbReference>
<dbReference type="Proteomes" id="UP000521525">
    <property type="component" value="Unassembled WGS sequence"/>
</dbReference>
<gene>
    <name evidence="2" type="primary">Six6os1_1</name>
    <name evidence="2" type="ORF">AGEPHO_R15777</name>
</gene>
<keyword evidence="3" id="KW-1185">Reference proteome</keyword>
<dbReference type="PANTHER" id="PTHR35449:SF1">
    <property type="entry name" value="PROTEIN SIX6OS1"/>
    <property type="match status" value="1"/>
</dbReference>
<accession>A0A7K7JS73</accession>
<dbReference type="InterPro" id="IPR031380">
    <property type="entry name" value="SIX6OS1"/>
</dbReference>
<dbReference type="GO" id="GO:0000801">
    <property type="term" value="C:central element"/>
    <property type="evidence" value="ECO:0007669"/>
    <property type="project" value="TreeGrafter"/>
</dbReference>
<proteinExistence type="predicted"/>
<feature type="non-terminal residue" evidence="2">
    <location>
        <position position="1"/>
    </location>
</feature>
<organism evidence="2 3">
    <name type="scientific">Agelaius phoeniceus</name>
    <name type="common">Red-winged blackbird</name>
    <name type="synonym">Oriolus phoeniceus</name>
    <dbReference type="NCBI Taxonomy" id="39638"/>
    <lineage>
        <taxon>Eukaryota</taxon>
        <taxon>Metazoa</taxon>
        <taxon>Chordata</taxon>
        <taxon>Craniata</taxon>
        <taxon>Vertebrata</taxon>
        <taxon>Euteleostomi</taxon>
        <taxon>Archelosauria</taxon>
        <taxon>Archosauria</taxon>
        <taxon>Dinosauria</taxon>
        <taxon>Saurischia</taxon>
        <taxon>Theropoda</taxon>
        <taxon>Coelurosauria</taxon>
        <taxon>Aves</taxon>
        <taxon>Neognathae</taxon>
        <taxon>Neoaves</taxon>
        <taxon>Telluraves</taxon>
        <taxon>Australaves</taxon>
        <taxon>Passeriformes</taxon>
        <taxon>Passeroidea</taxon>
        <taxon>Icteridae</taxon>
        <taxon>Agelaius</taxon>
    </lineage>
</organism>
<keyword evidence="1" id="KW-0175">Coiled coil</keyword>
<dbReference type="GO" id="GO:0007283">
    <property type="term" value="P:spermatogenesis"/>
    <property type="evidence" value="ECO:0007669"/>
    <property type="project" value="TreeGrafter"/>
</dbReference>
<evidence type="ECO:0000256" key="1">
    <source>
        <dbReference type="SAM" id="Coils"/>
    </source>
</evidence>
<dbReference type="AlphaFoldDB" id="A0A7K7JS73"/>